<evidence type="ECO:0000259" key="5">
    <source>
        <dbReference type="PROSITE" id="PS50891"/>
    </source>
</evidence>
<comment type="subcellular location">
    <subcellularLocation>
        <location evidence="1">Nucleus</location>
    </subcellularLocation>
</comment>
<dbReference type="PANTHER" id="PTHR31301">
    <property type="entry name" value="LOB DOMAIN-CONTAINING PROTEIN 4-RELATED"/>
    <property type="match status" value="1"/>
</dbReference>
<evidence type="ECO:0000256" key="3">
    <source>
        <dbReference type="ARBA" id="ARBA00022473"/>
    </source>
</evidence>
<feature type="non-terminal residue" evidence="6">
    <location>
        <position position="1"/>
    </location>
</feature>
<accession>A0A4Y7L9N0</accession>
<sequence>VPPSQKEWFDFAASRLNMKRYHKPCAACKYHKKGCSPECPLAPIFAPNRVEDYEVVTRVFTARNFMKLIELVEPRQQALAAESLITEAKARVADRVRGLAGHVHNLYRRLDDLRCELGMIRQQNELIRRRHTLQHKHLVSVPSTLLQQLGSFGDFLIPVPSDKKSCEACAHRKQKCSQECPFAPFFPSNRAEDFKIVSNVFGAANFIKLINLADPKQHLAAETMIIEAIARVSNPVHGLAGIAETLSQQLEDLTSELTAVNQQNKHNLHRIIILQQKLVEEPQNRPISPNGASSSARVVLPPLTLQDLDNYYNWLSPVVVEPTTASSSYYTNQMRDIKAKLKSDMDAKESTVDPNLCSGGAILKCSNNYDDAKPT</sequence>
<dbReference type="Pfam" id="PF03195">
    <property type="entry name" value="LOB"/>
    <property type="match status" value="2"/>
</dbReference>
<keyword evidence="7" id="KW-1185">Reference proteome</keyword>
<gene>
    <name evidence="6" type="ORF">C5167_044507</name>
</gene>
<dbReference type="AlphaFoldDB" id="A0A4Y7L9N0"/>
<evidence type="ECO:0000256" key="4">
    <source>
        <dbReference type="ARBA" id="ARBA00023242"/>
    </source>
</evidence>
<feature type="domain" description="LOB" evidence="5">
    <location>
        <begin position="164"/>
        <end position="264"/>
    </location>
</feature>
<dbReference type="EMBL" id="CM010724">
    <property type="protein sequence ID" value="RZC81946.1"/>
    <property type="molecule type" value="Genomic_DNA"/>
</dbReference>
<keyword evidence="3" id="KW-0217">Developmental protein</keyword>
<name>A0A4Y7L9N0_PAPSO</name>
<evidence type="ECO:0000313" key="7">
    <source>
        <dbReference type="Proteomes" id="UP000316621"/>
    </source>
</evidence>
<dbReference type="PROSITE" id="PS50891">
    <property type="entry name" value="LOB"/>
    <property type="match status" value="2"/>
</dbReference>
<organism evidence="6 7">
    <name type="scientific">Papaver somniferum</name>
    <name type="common">Opium poppy</name>
    <dbReference type="NCBI Taxonomy" id="3469"/>
    <lineage>
        <taxon>Eukaryota</taxon>
        <taxon>Viridiplantae</taxon>
        <taxon>Streptophyta</taxon>
        <taxon>Embryophyta</taxon>
        <taxon>Tracheophyta</taxon>
        <taxon>Spermatophyta</taxon>
        <taxon>Magnoliopsida</taxon>
        <taxon>Ranunculales</taxon>
        <taxon>Papaveraceae</taxon>
        <taxon>Papaveroideae</taxon>
        <taxon>Papaver</taxon>
    </lineage>
</organism>
<evidence type="ECO:0000256" key="2">
    <source>
        <dbReference type="ARBA" id="ARBA00005474"/>
    </source>
</evidence>
<dbReference type="GO" id="GO:0005634">
    <property type="term" value="C:nucleus"/>
    <property type="evidence" value="ECO:0007669"/>
    <property type="project" value="UniProtKB-SubCell"/>
</dbReference>
<dbReference type="InterPro" id="IPR004883">
    <property type="entry name" value="LOB"/>
</dbReference>
<proteinExistence type="inferred from homology"/>
<comment type="similarity">
    <text evidence="2">Belongs to the LOB domain-containing protein family.</text>
</comment>
<evidence type="ECO:0000313" key="6">
    <source>
        <dbReference type="EMBL" id="RZC81946.1"/>
    </source>
</evidence>
<evidence type="ECO:0000256" key="1">
    <source>
        <dbReference type="ARBA" id="ARBA00004123"/>
    </source>
</evidence>
<protein>
    <recommendedName>
        <fullName evidence="5">LOB domain-containing protein</fullName>
    </recommendedName>
</protein>
<reference evidence="6 7" key="1">
    <citation type="journal article" date="2018" name="Science">
        <title>The opium poppy genome and morphinan production.</title>
        <authorList>
            <person name="Guo L."/>
            <person name="Winzer T."/>
            <person name="Yang X."/>
            <person name="Li Y."/>
            <person name="Ning Z."/>
            <person name="He Z."/>
            <person name="Teodor R."/>
            <person name="Lu Y."/>
            <person name="Bowser T.A."/>
            <person name="Graham I.A."/>
            <person name="Ye K."/>
        </authorList>
    </citation>
    <scope>NUCLEOTIDE SEQUENCE [LARGE SCALE GENOMIC DNA]</scope>
    <source>
        <strain evidence="7">cv. HN1</strain>
        <tissue evidence="6">Leaves</tissue>
    </source>
</reference>
<feature type="domain" description="LOB" evidence="5">
    <location>
        <begin position="23"/>
        <end position="124"/>
    </location>
</feature>
<keyword evidence="4" id="KW-0539">Nucleus</keyword>
<dbReference type="Proteomes" id="UP000316621">
    <property type="component" value="Chromosome 10"/>
</dbReference>
<dbReference type="PANTHER" id="PTHR31301:SF83">
    <property type="entry name" value="PROTEIN ASYMMETRIC LEAVES 2"/>
    <property type="match status" value="1"/>
</dbReference>
<feature type="non-terminal residue" evidence="6">
    <location>
        <position position="375"/>
    </location>
</feature>
<dbReference type="Gramene" id="RZC81946">
    <property type="protein sequence ID" value="RZC81946"/>
    <property type="gene ID" value="C5167_044507"/>
</dbReference>